<evidence type="ECO:0000256" key="1">
    <source>
        <dbReference type="ARBA" id="ARBA00005306"/>
    </source>
</evidence>
<dbReference type="HAMAP" id="MF_00121">
    <property type="entry name" value="GatB"/>
    <property type="match status" value="1"/>
</dbReference>
<dbReference type="InterPro" id="IPR003789">
    <property type="entry name" value="Asn/Gln_tRNA_amidoTrase-B-like"/>
</dbReference>
<dbReference type="InterPro" id="IPR004413">
    <property type="entry name" value="GatB"/>
</dbReference>
<comment type="catalytic activity">
    <reaction evidence="9 10">
        <text>L-glutamyl-tRNA(Gln) + L-glutamine + ATP + H2O = L-glutaminyl-tRNA(Gln) + L-glutamate + ADP + phosphate + H(+)</text>
        <dbReference type="Rhea" id="RHEA:17521"/>
        <dbReference type="Rhea" id="RHEA-COMP:9681"/>
        <dbReference type="Rhea" id="RHEA-COMP:9684"/>
        <dbReference type="ChEBI" id="CHEBI:15377"/>
        <dbReference type="ChEBI" id="CHEBI:15378"/>
        <dbReference type="ChEBI" id="CHEBI:29985"/>
        <dbReference type="ChEBI" id="CHEBI:30616"/>
        <dbReference type="ChEBI" id="CHEBI:43474"/>
        <dbReference type="ChEBI" id="CHEBI:58359"/>
        <dbReference type="ChEBI" id="CHEBI:78520"/>
        <dbReference type="ChEBI" id="CHEBI:78521"/>
        <dbReference type="ChEBI" id="CHEBI:456216"/>
    </reaction>
</comment>
<dbReference type="SUPFAM" id="SSF89095">
    <property type="entry name" value="GatB/YqeY motif"/>
    <property type="match status" value="1"/>
</dbReference>
<evidence type="ECO:0000256" key="6">
    <source>
        <dbReference type="ARBA" id="ARBA00022917"/>
    </source>
</evidence>
<dbReference type="EMBL" id="CP025544">
    <property type="protein sequence ID" value="AXK61200.1"/>
    <property type="molecule type" value="Genomic_DNA"/>
</dbReference>
<sequence>MDIGIEVHVQLNTKSKIFCSCSNAQTQVPNLNICPICAGYPGVLPVLNKQVVEFAVMAGLGTNCEISEVSEFDRKHYFYPDLPKNYQITQNDFPICRNGYVMIRLEDGSTKKIRINRIHIEEDAGKNTHSDYTGESFVDLNRTGTPLIEIVTETDIDNAEQARAYLKALRTIMQYLGVSTCNMEEGSFRADTNLSVRKKDSAELGTRCELKNINSFKFIGDAIEYEAERQILAVMNGEKIVQETRLWDSKNRVSVSMRKKEGMADYRFFTDPDLALVKVTPELLAHVQANFPEMPFPKFDRYKQQFNLSDYEAEIITSDLALTQYFDALMACHESKSATNWLLRDVLGALKEQKVTIEEFKVTPDKLAMLIKFVEDGVINNKVAKEVFDLIAKEGGNPAEIIESKGLKQIGSADELEAIVKEVFAQNPHLVEEYKAGKQNLFGFFVGACMKATHGNGDPKLLQALVKKYLS</sequence>
<evidence type="ECO:0000256" key="8">
    <source>
        <dbReference type="ARBA" id="ARBA00047380"/>
    </source>
</evidence>
<dbReference type="PANTHER" id="PTHR11659:SF0">
    <property type="entry name" value="GLUTAMYL-TRNA(GLN) AMIDOTRANSFERASE SUBUNIT B, MITOCHONDRIAL"/>
    <property type="match status" value="1"/>
</dbReference>
<organism evidence="12 13">
    <name type="scientific">Candidatus Chromulinivorax destructor</name>
    <dbReference type="NCBI Taxonomy" id="2066483"/>
    <lineage>
        <taxon>Bacteria</taxon>
        <taxon>Candidatus Babelota</taxon>
        <taxon>Candidatus Babeliae</taxon>
        <taxon>Candidatus Babeliales</taxon>
        <taxon>Candidatus Chromulinivoraceae</taxon>
        <taxon>Candidatus Chromulinivorax</taxon>
    </lineage>
</organism>
<comment type="similarity">
    <text evidence="1 10">Belongs to the GatB/GatE family. GatB subfamily.</text>
</comment>
<reference evidence="12 13" key="1">
    <citation type="submission" date="2017-12" db="EMBL/GenBank/DDBJ databases">
        <title>Chromulinavorax destructans is a abundant pathogen of dominant heterotrophic picoflagllates.</title>
        <authorList>
            <person name="Deeg C.M."/>
            <person name="Zimmer M."/>
            <person name="Suttle C.A."/>
        </authorList>
    </citation>
    <scope>NUCLEOTIDE SEQUENCE [LARGE SCALE GENOMIC DNA]</scope>
    <source>
        <strain evidence="12 13">SeV1</strain>
    </source>
</reference>
<dbReference type="Gene3D" id="1.10.10.410">
    <property type="match status" value="1"/>
</dbReference>
<dbReference type="InterPro" id="IPR014746">
    <property type="entry name" value="Gln_synth/guanido_kin_cat_dom"/>
</dbReference>
<dbReference type="OrthoDB" id="9804078at2"/>
<keyword evidence="5 10" id="KW-0067">ATP-binding</keyword>
<dbReference type="NCBIfam" id="NF004012">
    <property type="entry name" value="PRK05477.1-2"/>
    <property type="match status" value="1"/>
</dbReference>
<dbReference type="GO" id="GO:0070681">
    <property type="term" value="P:glutaminyl-tRNAGln biosynthesis via transamidation"/>
    <property type="evidence" value="ECO:0007669"/>
    <property type="project" value="TreeGrafter"/>
</dbReference>
<dbReference type="Pfam" id="PF02934">
    <property type="entry name" value="GatB_N"/>
    <property type="match status" value="1"/>
</dbReference>
<comment type="subunit">
    <text evidence="2 10">Heterotrimer of A, B and C subunits.</text>
</comment>
<dbReference type="AlphaFoldDB" id="A0A345ZD33"/>
<dbReference type="GO" id="GO:0006412">
    <property type="term" value="P:translation"/>
    <property type="evidence" value="ECO:0007669"/>
    <property type="project" value="UniProtKB-UniRule"/>
</dbReference>
<dbReference type="InterPro" id="IPR017959">
    <property type="entry name" value="Asn/Gln-tRNA_amidoTrfase_suB/E"/>
</dbReference>
<proteinExistence type="inferred from homology"/>
<dbReference type="FunFam" id="1.10.10.410:FF:000001">
    <property type="entry name" value="Aspartyl/glutamyl-tRNA(Asn/Gln) amidotransferase subunit B"/>
    <property type="match status" value="1"/>
</dbReference>
<dbReference type="KEGG" id="cdes:C0J27_03685"/>
<dbReference type="GO" id="GO:0050566">
    <property type="term" value="F:asparaginyl-tRNA synthase (glutamine-hydrolyzing) activity"/>
    <property type="evidence" value="ECO:0007669"/>
    <property type="project" value="RHEA"/>
</dbReference>
<evidence type="ECO:0000256" key="3">
    <source>
        <dbReference type="ARBA" id="ARBA00022598"/>
    </source>
</evidence>
<dbReference type="InterPro" id="IPR023168">
    <property type="entry name" value="GatB_Yqey_C_2"/>
</dbReference>
<feature type="domain" description="Asn/Gln amidotransferase" evidence="11">
    <location>
        <begin position="324"/>
        <end position="470"/>
    </location>
</feature>
<accession>A0A345ZD33</accession>
<name>A0A345ZD33_9BACT</name>
<evidence type="ECO:0000256" key="5">
    <source>
        <dbReference type="ARBA" id="ARBA00022840"/>
    </source>
</evidence>
<protein>
    <recommendedName>
        <fullName evidence="10">Aspartyl/glutamyl-tRNA(Asn/Gln) amidotransferase subunit B</fullName>
        <shortName evidence="10">Asp/Glu-ADT subunit B</shortName>
        <ecNumber evidence="10">6.3.5.-</ecNumber>
    </recommendedName>
</protein>
<keyword evidence="3 10" id="KW-0436">Ligase</keyword>
<dbReference type="EC" id="6.3.5.-" evidence="10"/>
<keyword evidence="4 10" id="KW-0547">Nucleotide-binding</keyword>
<dbReference type="GO" id="GO:0016740">
    <property type="term" value="F:transferase activity"/>
    <property type="evidence" value="ECO:0007669"/>
    <property type="project" value="UniProtKB-KW"/>
</dbReference>
<evidence type="ECO:0000256" key="4">
    <source>
        <dbReference type="ARBA" id="ARBA00022741"/>
    </source>
</evidence>
<dbReference type="SUPFAM" id="SSF55931">
    <property type="entry name" value="Glutamine synthetase/guanido kinase"/>
    <property type="match status" value="1"/>
</dbReference>
<dbReference type="Pfam" id="PF02637">
    <property type="entry name" value="GatB_Yqey"/>
    <property type="match status" value="1"/>
</dbReference>
<comment type="catalytic activity">
    <reaction evidence="8 10">
        <text>L-aspartyl-tRNA(Asn) + L-glutamine + ATP + H2O = L-asparaginyl-tRNA(Asn) + L-glutamate + ADP + phosphate + 2 H(+)</text>
        <dbReference type="Rhea" id="RHEA:14513"/>
        <dbReference type="Rhea" id="RHEA-COMP:9674"/>
        <dbReference type="Rhea" id="RHEA-COMP:9677"/>
        <dbReference type="ChEBI" id="CHEBI:15377"/>
        <dbReference type="ChEBI" id="CHEBI:15378"/>
        <dbReference type="ChEBI" id="CHEBI:29985"/>
        <dbReference type="ChEBI" id="CHEBI:30616"/>
        <dbReference type="ChEBI" id="CHEBI:43474"/>
        <dbReference type="ChEBI" id="CHEBI:58359"/>
        <dbReference type="ChEBI" id="CHEBI:78515"/>
        <dbReference type="ChEBI" id="CHEBI:78516"/>
        <dbReference type="ChEBI" id="CHEBI:456216"/>
    </reaction>
</comment>
<evidence type="ECO:0000256" key="7">
    <source>
        <dbReference type="ARBA" id="ARBA00024799"/>
    </source>
</evidence>
<evidence type="ECO:0000256" key="10">
    <source>
        <dbReference type="HAMAP-Rule" id="MF_00121"/>
    </source>
</evidence>
<dbReference type="SMART" id="SM00845">
    <property type="entry name" value="GatB_Yqey"/>
    <property type="match status" value="1"/>
</dbReference>
<dbReference type="InterPro" id="IPR006075">
    <property type="entry name" value="Asn/Gln-tRNA_Trfase_suB/E_cat"/>
</dbReference>
<keyword evidence="12" id="KW-0808">Transferase</keyword>
<gene>
    <name evidence="10" type="primary">gatB</name>
    <name evidence="12" type="ORF">C0J27_03685</name>
</gene>
<evidence type="ECO:0000256" key="2">
    <source>
        <dbReference type="ARBA" id="ARBA00011123"/>
    </source>
</evidence>
<dbReference type="Proteomes" id="UP000254834">
    <property type="component" value="Chromosome"/>
</dbReference>
<evidence type="ECO:0000259" key="11">
    <source>
        <dbReference type="SMART" id="SM00845"/>
    </source>
</evidence>
<keyword evidence="6 10" id="KW-0648">Protein biosynthesis</keyword>
<evidence type="ECO:0000313" key="12">
    <source>
        <dbReference type="EMBL" id="AXK61200.1"/>
    </source>
</evidence>
<keyword evidence="13" id="KW-1185">Reference proteome</keyword>
<dbReference type="NCBIfam" id="NF004014">
    <property type="entry name" value="PRK05477.1-4"/>
    <property type="match status" value="1"/>
</dbReference>
<dbReference type="GO" id="GO:0050567">
    <property type="term" value="F:glutaminyl-tRNA synthase (glutamine-hydrolyzing) activity"/>
    <property type="evidence" value="ECO:0007669"/>
    <property type="project" value="UniProtKB-UniRule"/>
</dbReference>
<dbReference type="PANTHER" id="PTHR11659">
    <property type="entry name" value="GLUTAMYL-TRNA GLN AMIDOTRANSFERASE SUBUNIT B MITOCHONDRIAL AND PROKARYOTIC PET112-RELATED"/>
    <property type="match status" value="1"/>
</dbReference>
<evidence type="ECO:0000256" key="9">
    <source>
        <dbReference type="ARBA" id="ARBA00047913"/>
    </source>
</evidence>
<comment type="function">
    <text evidence="7 10">Allows the formation of correctly charged Asn-tRNA(Asn) or Gln-tRNA(Gln) through the transamidation of misacylated Asp-tRNA(Asn) or Glu-tRNA(Gln) in organisms which lack either or both of asparaginyl-tRNA or glutaminyl-tRNA synthetases. The reaction takes place in the presence of glutamine and ATP through an activated phospho-Asp-tRNA(Asn) or phospho-Glu-tRNA(Gln).</text>
</comment>
<dbReference type="NCBIfam" id="TIGR00133">
    <property type="entry name" value="gatB"/>
    <property type="match status" value="1"/>
</dbReference>
<evidence type="ECO:0000313" key="13">
    <source>
        <dbReference type="Proteomes" id="UP000254834"/>
    </source>
</evidence>
<dbReference type="InterPro" id="IPR018027">
    <property type="entry name" value="Asn/Gln_amidotransferase"/>
</dbReference>
<dbReference type="GO" id="GO:0005524">
    <property type="term" value="F:ATP binding"/>
    <property type="evidence" value="ECO:0007669"/>
    <property type="project" value="UniProtKB-KW"/>
</dbReference>